<name>A0A8I1M4X7_9PROT</name>
<evidence type="ECO:0000313" key="2">
    <source>
        <dbReference type="Proteomes" id="UP000664405"/>
    </source>
</evidence>
<reference evidence="1" key="1">
    <citation type="submission" date="2020-12" db="EMBL/GenBank/DDBJ databases">
        <title>Oil enriched cultivation method for isolating marine PHA-producing bacteria.</title>
        <authorList>
            <person name="Zheng W."/>
            <person name="Yu S."/>
            <person name="Huang Y."/>
        </authorList>
    </citation>
    <scope>NUCLEOTIDE SEQUENCE</scope>
    <source>
        <strain evidence="1">SY-2-3</strain>
    </source>
</reference>
<protein>
    <submittedName>
        <fullName evidence="1">Uncharacterized protein</fullName>
    </submittedName>
</protein>
<dbReference type="Proteomes" id="UP000664405">
    <property type="component" value="Unassembled WGS sequence"/>
</dbReference>
<comment type="caution">
    <text evidence="1">The sequence shown here is derived from an EMBL/GenBank/DDBJ whole genome shotgun (WGS) entry which is preliminary data.</text>
</comment>
<dbReference type="RefSeq" id="WP_206926497.1">
    <property type="nucleotide sequence ID" value="NZ_JAEKJW010000001.1"/>
</dbReference>
<dbReference type="AlphaFoldDB" id="A0A8I1M4X7"/>
<gene>
    <name evidence="1" type="ORF">JF547_02205</name>
</gene>
<accession>A0A8I1M4X7</accession>
<proteinExistence type="predicted"/>
<dbReference type="EMBL" id="JAEKJW010000001">
    <property type="protein sequence ID" value="MBN8195320.1"/>
    <property type="molecule type" value="Genomic_DNA"/>
</dbReference>
<sequence length="432" mass="49916">MTDTEEQKEQKLDDRPFNPWRIPISDKAKQVVEEAIKLLESYERYYKRRKRVRRPADQAVFERTVSAILCDVMYHHLTCDAGDIFITRSNQVLGRKSRYRPDALNKKLPAILDMMIAPEMDYIALEVGHQGYFGPARRTTIKAGWRALKRIEEHDLSIEDFGLADDQEVIILRSKKEDFWDEGEDIEYDDTPETILYRQQVRDINSWLDSADLSFDEAMLNEGERFIDSNDRRLRRIFTQERFDSGGRLFGGFWQRLKKKDRFGSLMIGDEFVVELDYGQMTPRIIYGMLEEEPPADDLYSVPGFANHRSGIKRVMNAMLFSTKPLTRMPKGVRQSFARDHHITDVCKAIEAAHPAISSKFYTGIGHDTQFIESEILIDTLLRLKEMNIVALPIHDALIVPSSSQDQVREVMLSTFKAHTGIDGLVSIEKGN</sequence>
<evidence type="ECO:0000313" key="1">
    <source>
        <dbReference type="EMBL" id="MBN8195320.1"/>
    </source>
</evidence>
<organism evidence="1 2">
    <name type="scientific">Thalassospira povalilytica</name>
    <dbReference type="NCBI Taxonomy" id="732237"/>
    <lineage>
        <taxon>Bacteria</taxon>
        <taxon>Pseudomonadati</taxon>
        <taxon>Pseudomonadota</taxon>
        <taxon>Alphaproteobacteria</taxon>
        <taxon>Rhodospirillales</taxon>
        <taxon>Thalassospiraceae</taxon>
        <taxon>Thalassospira</taxon>
    </lineage>
</organism>